<protein>
    <submittedName>
        <fullName evidence="2">Uncharacterized protein LOC108566514</fullName>
    </submittedName>
</protein>
<dbReference type="Gene3D" id="1.25.10.10">
    <property type="entry name" value="Leucine-rich Repeat Variant"/>
    <property type="match status" value="1"/>
</dbReference>
<keyword evidence="1" id="KW-1185">Reference proteome</keyword>
<dbReference type="SUPFAM" id="SSF48371">
    <property type="entry name" value="ARM repeat"/>
    <property type="match status" value="1"/>
</dbReference>
<dbReference type="InterPro" id="IPR011989">
    <property type="entry name" value="ARM-like"/>
</dbReference>
<dbReference type="PANTHER" id="PTHR21567:SF88">
    <property type="entry name" value="TOG DOMAIN-CONTAINING PROTEIN"/>
    <property type="match status" value="1"/>
</dbReference>
<dbReference type="InterPro" id="IPR016024">
    <property type="entry name" value="ARM-type_fold"/>
</dbReference>
<sequence>MTVVNQRMLELLKSPRSHVCRTACQIAGHFFETMKDTRRPEFDDIVNVLLYKTADASKFIRQDANLALDCMVTHIPTFHAIRALCAKGPSHRNYLVRCASIRLLICAVVIAGPSILLNNPSYEHSRKRVIINLAHFLDDKNHDTRKYAERLYKILTKESSFEFYLKKYLDRQTLDSFYRTLRFIKK</sequence>
<evidence type="ECO:0000313" key="1">
    <source>
        <dbReference type="Proteomes" id="UP000695000"/>
    </source>
</evidence>
<evidence type="ECO:0000313" key="2">
    <source>
        <dbReference type="RefSeq" id="XP_017781923.1"/>
    </source>
</evidence>
<name>A0ABM1N523_NICVS</name>
<accession>A0ABM1N523</accession>
<dbReference type="RefSeq" id="XP_017781923.1">
    <property type="nucleotide sequence ID" value="XM_017926434.1"/>
</dbReference>
<dbReference type="Proteomes" id="UP000695000">
    <property type="component" value="Unplaced"/>
</dbReference>
<gene>
    <name evidence="2" type="primary">LOC108566514</name>
</gene>
<dbReference type="GeneID" id="108566514"/>
<organism evidence="1 2">
    <name type="scientific">Nicrophorus vespilloides</name>
    <name type="common">Boreal carrion beetle</name>
    <dbReference type="NCBI Taxonomy" id="110193"/>
    <lineage>
        <taxon>Eukaryota</taxon>
        <taxon>Metazoa</taxon>
        <taxon>Ecdysozoa</taxon>
        <taxon>Arthropoda</taxon>
        <taxon>Hexapoda</taxon>
        <taxon>Insecta</taxon>
        <taxon>Pterygota</taxon>
        <taxon>Neoptera</taxon>
        <taxon>Endopterygota</taxon>
        <taxon>Coleoptera</taxon>
        <taxon>Polyphaga</taxon>
        <taxon>Staphyliniformia</taxon>
        <taxon>Silphidae</taxon>
        <taxon>Nicrophorinae</taxon>
        <taxon>Nicrophorus</taxon>
    </lineage>
</organism>
<reference evidence="2" key="1">
    <citation type="submission" date="2025-08" db="UniProtKB">
        <authorList>
            <consortium name="RefSeq"/>
        </authorList>
    </citation>
    <scope>IDENTIFICATION</scope>
    <source>
        <tissue evidence="2">Whole Larva</tissue>
    </source>
</reference>
<dbReference type="PANTHER" id="PTHR21567">
    <property type="entry name" value="CLASP"/>
    <property type="match status" value="1"/>
</dbReference>
<proteinExistence type="predicted"/>